<dbReference type="EMBL" id="KV417649">
    <property type="protein sequence ID" value="KZP12340.1"/>
    <property type="molecule type" value="Genomic_DNA"/>
</dbReference>
<dbReference type="PANTHER" id="PTHR35043">
    <property type="entry name" value="TRANSCRIPTION FACTOR DOMAIN-CONTAINING PROTEIN"/>
    <property type="match status" value="1"/>
</dbReference>
<keyword evidence="2" id="KW-0472">Membrane</keyword>
<feature type="transmembrane region" description="Helical" evidence="2">
    <location>
        <begin position="380"/>
        <end position="401"/>
    </location>
</feature>
<accession>A0A166B6X4</accession>
<keyword evidence="3" id="KW-0732">Signal</keyword>
<feature type="transmembrane region" description="Helical" evidence="2">
    <location>
        <begin position="44"/>
        <end position="61"/>
    </location>
</feature>
<evidence type="ECO:0000313" key="4">
    <source>
        <dbReference type="EMBL" id="KZP12340.1"/>
    </source>
</evidence>
<proteinExistence type="predicted"/>
<feature type="transmembrane region" description="Helical" evidence="2">
    <location>
        <begin position="345"/>
        <end position="368"/>
    </location>
</feature>
<protein>
    <submittedName>
        <fullName evidence="4">Uncharacterized protein</fullName>
    </submittedName>
</protein>
<organism evidence="4 5">
    <name type="scientific">Athelia psychrophila</name>
    <dbReference type="NCBI Taxonomy" id="1759441"/>
    <lineage>
        <taxon>Eukaryota</taxon>
        <taxon>Fungi</taxon>
        <taxon>Dikarya</taxon>
        <taxon>Basidiomycota</taxon>
        <taxon>Agaricomycotina</taxon>
        <taxon>Agaricomycetes</taxon>
        <taxon>Agaricomycetidae</taxon>
        <taxon>Atheliales</taxon>
        <taxon>Atheliaceae</taxon>
        <taxon>Athelia</taxon>
    </lineage>
</organism>
<keyword evidence="2" id="KW-0812">Transmembrane</keyword>
<keyword evidence="5" id="KW-1185">Reference proteome</keyword>
<dbReference type="Proteomes" id="UP000076532">
    <property type="component" value="Unassembled WGS sequence"/>
</dbReference>
<dbReference type="STRING" id="436010.A0A166B6X4"/>
<evidence type="ECO:0000313" key="5">
    <source>
        <dbReference type="Proteomes" id="UP000076532"/>
    </source>
</evidence>
<evidence type="ECO:0000256" key="3">
    <source>
        <dbReference type="SAM" id="SignalP"/>
    </source>
</evidence>
<feature type="region of interest" description="Disordered" evidence="1">
    <location>
        <begin position="133"/>
        <end position="153"/>
    </location>
</feature>
<dbReference type="OrthoDB" id="9451547at2759"/>
<keyword evidence="2" id="KW-1133">Transmembrane helix</keyword>
<feature type="transmembrane region" description="Helical" evidence="2">
    <location>
        <begin position="413"/>
        <end position="434"/>
    </location>
</feature>
<evidence type="ECO:0000256" key="2">
    <source>
        <dbReference type="SAM" id="Phobius"/>
    </source>
</evidence>
<feature type="signal peptide" evidence="3">
    <location>
        <begin position="1"/>
        <end position="18"/>
    </location>
</feature>
<sequence length="459" mass="51812">MLQYLLLLCALAIPGILALAVPVIEATAEDPKCLDIIHCRTLTNIVWSCLITIFACTWVSIHHNVVLGSKSGINFAALWERVWVTALTLLVPEYTLAWAVRQWLMARIIAGQLNIATYSFRGKFEREEREEVEKKEESEVEVDEKKEESKVEVDEEKEESQVVGFWTKFTRTAVSFCETHGGKPHRPVSREDLEVIIQTKTFELPNKQDIDARSKSDAFSKTVTILQALWFAMQCIARAIQHLPITNLEIATLAYTTMAIQMNLFWMNKPLNVNFPIRLERVAGSEFQRIGNRSATAKVEEPRRAPIRSFVKAVVGTQDDEVHLSELRQVPTLYSGKPNEYLAQFANAIAMAVGAIFGAVHCTAWSFAFPSQAEKLLWRISAVITTAIPLFYVVFVILYTVAAHHIKRLVDSVIILSAVALPFYLVARAVLLVLTFTTLRDLPPAAYESIHWMSFIPHV</sequence>
<gene>
    <name evidence="4" type="ORF">FIBSPDRAFT_836385</name>
</gene>
<feature type="chain" id="PRO_5007871064" evidence="3">
    <location>
        <begin position="19"/>
        <end position="459"/>
    </location>
</feature>
<dbReference type="PANTHER" id="PTHR35043:SF7">
    <property type="entry name" value="TRANSCRIPTION FACTOR DOMAIN-CONTAINING PROTEIN"/>
    <property type="match status" value="1"/>
</dbReference>
<name>A0A166B6X4_9AGAM</name>
<reference evidence="4 5" key="1">
    <citation type="journal article" date="2016" name="Mol. Biol. Evol.">
        <title>Comparative Genomics of Early-Diverging Mushroom-Forming Fungi Provides Insights into the Origins of Lignocellulose Decay Capabilities.</title>
        <authorList>
            <person name="Nagy L.G."/>
            <person name="Riley R."/>
            <person name="Tritt A."/>
            <person name="Adam C."/>
            <person name="Daum C."/>
            <person name="Floudas D."/>
            <person name="Sun H."/>
            <person name="Yadav J.S."/>
            <person name="Pangilinan J."/>
            <person name="Larsson K.H."/>
            <person name="Matsuura K."/>
            <person name="Barry K."/>
            <person name="Labutti K."/>
            <person name="Kuo R."/>
            <person name="Ohm R.A."/>
            <person name="Bhattacharya S.S."/>
            <person name="Shirouzu T."/>
            <person name="Yoshinaga Y."/>
            <person name="Martin F.M."/>
            <person name="Grigoriev I.V."/>
            <person name="Hibbett D.S."/>
        </authorList>
    </citation>
    <scope>NUCLEOTIDE SEQUENCE [LARGE SCALE GENOMIC DNA]</scope>
    <source>
        <strain evidence="4 5">CBS 109695</strain>
    </source>
</reference>
<dbReference type="AlphaFoldDB" id="A0A166B6X4"/>
<feature type="compositionally biased region" description="Basic and acidic residues" evidence="1">
    <location>
        <begin position="133"/>
        <end position="152"/>
    </location>
</feature>
<evidence type="ECO:0000256" key="1">
    <source>
        <dbReference type="SAM" id="MobiDB-lite"/>
    </source>
</evidence>